<evidence type="ECO:0000313" key="2">
    <source>
        <dbReference type="EMBL" id="KAJ6436152.1"/>
    </source>
</evidence>
<keyword evidence="2" id="KW-0378">Hydrolase</keyword>
<dbReference type="EMBL" id="JAQHRD010000029">
    <property type="protein sequence ID" value="KAJ6436152.1"/>
    <property type="molecule type" value="Genomic_DNA"/>
</dbReference>
<dbReference type="Proteomes" id="UP001163105">
    <property type="component" value="Unassembled WGS sequence"/>
</dbReference>
<keyword evidence="2" id="KW-0547">Nucleotide-binding</keyword>
<reference evidence="2" key="1">
    <citation type="submission" date="2023-01" db="EMBL/GenBank/DDBJ databases">
        <title>The growth and conidiation of Purpureocillium lavendulum are regulated by nitrogen source and histone H3K14 acetylation.</title>
        <authorList>
            <person name="Tang P."/>
            <person name="Han J."/>
            <person name="Zhang C."/>
            <person name="Tang P."/>
            <person name="Qi F."/>
            <person name="Zhang K."/>
            <person name="Liang L."/>
        </authorList>
    </citation>
    <scope>NUCLEOTIDE SEQUENCE</scope>
    <source>
        <strain evidence="2">YMF1.00683</strain>
    </source>
</reference>
<dbReference type="PROSITE" id="PS51382">
    <property type="entry name" value="SPX"/>
    <property type="match status" value="1"/>
</dbReference>
<proteinExistence type="predicted"/>
<gene>
    <name evidence="2" type="ORF">O9K51_11325</name>
</gene>
<comment type="caution">
    <text evidence="2">The sequence shown here is derived from an EMBL/GenBank/DDBJ whole genome shotgun (WGS) entry which is preliminary data.</text>
</comment>
<sequence>MNRRQSVSDDIQALSRFANAQIVAFRKILKKYRKWTGSTTLTSRFNDIVLGSPKSFSCIVLTLQAVWRPGIVLLPLAMARKDHGGLRNLFATVNTVHVG</sequence>
<keyword evidence="2" id="KW-0067">ATP-binding</keyword>
<evidence type="ECO:0000259" key="1">
    <source>
        <dbReference type="PROSITE" id="PS51382"/>
    </source>
</evidence>
<dbReference type="AlphaFoldDB" id="A0AB34FBD0"/>
<name>A0AB34FBD0_9HYPO</name>
<dbReference type="InterPro" id="IPR004331">
    <property type="entry name" value="SPX_dom"/>
</dbReference>
<dbReference type="GO" id="GO:0004386">
    <property type="term" value="F:helicase activity"/>
    <property type="evidence" value="ECO:0007669"/>
    <property type="project" value="UniProtKB-KW"/>
</dbReference>
<feature type="domain" description="SPX" evidence="1">
    <location>
        <begin position="1"/>
        <end position="46"/>
    </location>
</feature>
<accession>A0AB34FBD0</accession>
<keyword evidence="2" id="KW-0347">Helicase</keyword>
<evidence type="ECO:0000313" key="3">
    <source>
        <dbReference type="Proteomes" id="UP001163105"/>
    </source>
</evidence>
<keyword evidence="3" id="KW-1185">Reference proteome</keyword>
<organism evidence="2 3">
    <name type="scientific">Purpureocillium lavendulum</name>
    <dbReference type="NCBI Taxonomy" id="1247861"/>
    <lineage>
        <taxon>Eukaryota</taxon>
        <taxon>Fungi</taxon>
        <taxon>Dikarya</taxon>
        <taxon>Ascomycota</taxon>
        <taxon>Pezizomycotina</taxon>
        <taxon>Sordariomycetes</taxon>
        <taxon>Hypocreomycetidae</taxon>
        <taxon>Hypocreales</taxon>
        <taxon>Ophiocordycipitaceae</taxon>
        <taxon>Purpureocillium</taxon>
    </lineage>
</organism>
<protein>
    <submittedName>
        <fullName evidence="2">ATP-dependent DNA helicase pfh1</fullName>
    </submittedName>
</protein>